<organism evidence="1">
    <name type="scientific">marine sediment metagenome</name>
    <dbReference type="NCBI Taxonomy" id="412755"/>
    <lineage>
        <taxon>unclassified sequences</taxon>
        <taxon>metagenomes</taxon>
        <taxon>ecological metagenomes</taxon>
    </lineage>
</organism>
<dbReference type="EMBL" id="LAZR01033126">
    <property type="protein sequence ID" value="KKL48983.1"/>
    <property type="molecule type" value="Genomic_DNA"/>
</dbReference>
<comment type="caution">
    <text evidence="1">The sequence shown here is derived from an EMBL/GenBank/DDBJ whole genome shotgun (WGS) entry which is preliminary data.</text>
</comment>
<name>A0A0F9CI42_9ZZZZ</name>
<feature type="non-terminal residue" evidence="1">
    <location>
        <position position="1"/>
    </location>
</feature>
<accession>A0A0F9CI42</accession>
<reference evidence="1" key="1">
    <citation type="journal article" date="2015" name="Nature">
        <title>Complex archaea that bridge the gap between prokaryotes and eukaryotes.</title>
        <authorList>
            <person name="Spang A."/>
            <person name="Saw J.H."/>
            <person name="Jorgensen S.L."/>
            <person name="Zaremba-Niedzwiedzka K."/>
            <person name="Martijn J."/>
            <person name="Lind A.E."/>
            <person name="van Eijk R."/>
            <person name="Schleper C."/>
            <person name="Guy L."/>
            <person name="Ettema T.J."/>
        </authorList>
    </citation>
    <scope>NUCLEOTIDE SEQUENCE</scope>
</reference>
<sequence>FSFNASGQLAKALVYFPFKGLDVVRSYVVPANPNSAAQQTQRGHMTDAVDEWHTAGYTDEDRSAWNRLAGTLGAGLSGFNAMVRSFINEEVAGGIWTREADAVISAVGAAGFTVNITKVSAGLVPLIRWGVSPTFMPNNQVFVDQTGNDWESVLAGLNASTLYYFTVDVGVAGATFGRMGIYTQRTT</sequence>
<protein>
    <submittedName>
        <fullName evidence="1">Uncharacterized protein</fullName>
    </submittedName>
</protein>
<dbReference type="AlphaFoldDB" id="A0A0F9CI42"/>
<evidence type="ECO:0000313" key="1">
    <source>
        <dbReference type="EMBL" id="KKL48983.1"/>
    </source>
</evidence>
<gene>
    <name evidence="1" type="ORF">LCGC14_2320030</name>
</gene>
<proteinExistence type="predicted"/>